<dbReference type="SUPFAM" id="SSF56672">
    <property type="entry name" value="DNA/RNA polymerases"/>
    <property type="match status" value="1"/>
</dbReference>
<dbReference type="EMBL" id="CAVLGL010000024">
    <property type="protein sequence ID" value="CAK1581262.1"/>
    <property type="molecule type" value="Genomic_DNA"/>
</dbReference>
<gene>
    <name evidence="2" type="ORF">PARMNEM_LOCUS2951</name>
</gene>
<dbReference type="PANTHER" id="PTHR47510">
    <property type="entry name" value="REVERSE TRANSCRIPTASE DOMAIN-CONTAINING PROTEIN"/>
    <property type="match status" value="1"/>
</dbReference>
<dbReference type="Pfam" id="PF00078">
    <property type="entry name" value="RVT_1"/>
    <property type="match status" value="1"/>
</dbReference>
<accession>A0AAV1KGL9</accession>
<dbReference type="InterPro" id="IPR000477">
    <property type="entry name" value="RT_dom"/>
</dbReference>
<proteinExistence type="predicted"/>
<protein>
    <recommendedName>
        <fullName evidence="1">Reverse transcriptase domain-containing protein</fullName>
    </recommendedName>
</protein>
<feature type="domain" description="Reverse transcriptase" evidence="1">
    <location>
        <begin position="165"/>
        <end position="257"/>
    </location>
</feature>
<dbReference type="AlphaFoldDB" id="A0AAV1KGL9"/>
<name>A0AAV1KGL9_9NEOP</name>
<evidence type="ECO:0000259" key="1">
    <source>
        <dbReference type="Pfam" id="PF00078"/>
    </source>
</evidence>
<dbReference type="GO" id="GO:0071897">
    <property type="term" value="P:DNA biosynthetic process"/>
    <property type="evidence" value="ECO:0007669"/>
    <property type="project" value="UniProtKB-ARBA"/>
</dbReference>
<dbReference type="PANTHER" id="PTHR47510:SF3">
    <property type="entry name" value="ENDO_EXONUCLEASE_PHOSPHATASE DOMAIN-CONTAINING PROTEIN"/>
    <property type="match status" value="1"/>
</dbReference>
<evidence type="ECO:0000313" key="2">
    <source>
        <dbReference type="EMBL" id="CAK1581262.1"/>
    </source>
</evidence>
<evidence type="ECO:0000313" key="3">
    <source>
        <dbReference type="Proteomes" id="UP001314205"/>
    </source>
</evidence>
<reference evidence="2 3" key="1">
    <citation type="submission" date="2023-11" db="EMBL/GenBank/DDBJ databases">
        <authorList>
            <person name="Hedman E."/>
            <person name="Englund M."/>
            <person name="Stromberg M."/>
            <person name="Nyberg Akerstrom W."/>
            <person name="Nylinder S."/>
            <person name="Jareborg N."/>
            <person name="Kallberg Y."/>
            <person name="Kronander E."/>
        </authorList>
    </citation>
    <scope>NUCLEOTIDE SEQUENCE [LARGE SCALE GENOMIC DNA]</scope>
</reference>
<organism evidence="2 3">
    <name type="scientific">Parnassius mnemosyne</name>
    <name type="common">clouded apollo</name>
    <dbReference type="NCBI Taxonomy" id="213953"/>
    <lineage>
        <taxon>Eukaryota</taxon>
        <taxon>Metazoa</taxon>
        <taxon>Ecdysozoa</taxon>
        <taxon>Arthropoda</taxon>
        <taxon>Hexapoda</taxon>
        <taxon>Insecta</taxon>
        <taxon>Pterygota</taxon>
        <taxon>Neoptera</taxon>
        <taxon>Endopterygota</taxon>
        <taxon>Lepidoptera</taxon>
        <taxon>Glossata</taxon>
        <taxon>Ditrysia</taxon>
        <taxon>Papilionoidea</taxon>
        <taxon>Papilionidae</taxon>
        <taxon>Parnassiinae</taxon>
        <taxon>Parnassini</taxon>
        <taxon>Parnassius</taxon>
        <taxon>Driopa</taxon>
    </lineage>
</organism>
<keyword evidence="3" id="KW-1185">Reference proteome</keyword>
<comment type="caution">
    <text evidence="2">The sequence shown here is derived from an EMBL/GenBank/DDBJ whole genome shotgun (WGS) entry which is preliminary data.</text>
</comment>
<sequence length="271" mass="31325">MKECYNKYINAIETDIKTNPKQFWTHIKNLRKNCSSYPNTMTVKHDTSSDTKLIADMFASHFSSIYERDLNDNNSINCDMCMINDVIGEIQFKPEDVKNKLKKLDITKGADPDNIHPLFLINCADALTFPLTFLYNRSLKMGIFPDEWKLARVVPIFKNGAKDLVVNYRPISILSAVSKVFESLVHSAIYRHTQKYIIENQHGFMSRRSTNTNLILFTSDIKEKVDQGLQVDAIYTDFSKAFDKVNHSILLHNYIYLGLQITYWNGVNLTF</sequence>
<dbReference type="CDD" id="cd01650">
    <property type="entry name" value="RT_nLTR_like"/>
    <property type="match status" value="1"/>
</dbReference>
<dbReference type="InterPro" id="IPR043502">
    <property type="entry name" value="DNA/RNA_pol_sf"/>
</dbReference>
<dbReference type="Proteomes" id="UP001314205">
    <property type="component" value="Unassembled WGS sequence"/>
</dbReference>